<dbReference type="Proteomes" id="UP001519344">
    <property type="component" value="Unassembled WGS sequence"/>
</dbReference>
<dbReference type="GO" id="GO:0003677">
    <property type="term" value="F:DNA binding"/>
    <property type="evidence" value="ECO:0007669"/>
    <property type="project" value="UniProtKB-KW"/>
</dbReference>
<protein>
    <submittedName>
        <fullName evidence="2">DNA-binding transcriptional regulator YafY</fullName>
    </submittedName>
</protein>
<evidence type="ECO:0000259" key="1">
    <source>
        <dbReference type="Pfam" id="PF13280"/>
    </source>
</evidence>
<keyword evidence="2" id="KW-0238">DNA-binding</keyword>
<name>A0ABS4HYN1_9BACL</name>
<organism evidence="2 3">
    <name type="scientific">Paenibacillus aceris</name>
    <dbReference type="NCBI Taxonomy" id="869555"/>
    <lineage>
        <taxon>Bacteria</taxon>
        <taxon>Bacillati</taxon>
        <taxon>Bacillota</taxon>
        <taxon>Bacilli</taxon>
        <taxon>Bacillales</taxon>
        <taxon>Paenibacillaceae</taxon>
        <taxon>Paenibacillus</taxon>
    </lineage>
</organism>
<accession>A0ABS4HYN1</accession>
<dbReference type="RefSeq" id="WP_167061389.1">
    <property type="nucleotide sequence ID" value="NZ_JAAOZR010000024.1"/>
</dbReference>
<dbReference type="InterPro" id="IPR026881">
    <property type="entry name" value="WYL_dom"/>
</dbReference>
<keyword evidence="3" id="KW-1185">Reference proteome</keyword>
<feature type="domain" description="WYL" evidence="1">
    <location>
        <begin position="84"/>
        <end position="152"/>
    </location>
</feature>
<evidence type="ECO:0000313" key="2">
    <source>
        <dbReference type="EMBL" id="MBP1963764.1"/>
    </source>
</evidence>
<gene>
    <name evidence="2" type="ORF">J2Z65_002983</name>
</gene>
<dbReference type="EMBL" id="JAGGKV010000006">
    <property type="protein sequence ID" value="MBP1963764.1"/>
    <property type="molecule type" value="Genomic_DNA"/>
</dbReference>
<sequence>MNLFEKIFNYDMITRLENSGTLMITSLEKSWLKTMLSHPAAPHAFTPAALDKLQKVLDTETALDLSEAFTEKARSKEKHVFHPMLRTLRRVITRQGAVRITYRVKDERTFTNEMAFPYKLEYSQVKKDWYLLWFHLRHRAMMSTKLDSIEAVYDLPFSPERAAQVRFQIEKLLQKRHIHATIVVLKEYNRELSRILYAFSCFEKQVDYDEIEGTYTIQLKYLNNEAEYVLSKLRFLGKRVRVTQGEHLQKRMLESAQRALARYETPAGMESDEDTAKRNSIV</sequence>
<dbReference type="Pfam" id="PF13280">
    <property type="entry name" value="WYL"/>
    <property type="match status" value="1"/>
</dbReference>
<reference evidence="2 3" key="1">
    <citation type="submission" date="2021-03" db="EMBL/GenBank/DDBJ databases">
        <title>Genomic Encyclopedia of Type Strains, Phase IV (KMG-IV): sequencing the most valuable type-strain genomes for metagenomic binning, comparative biology and taxonomic classification.</title>
        <authorList>
            <person name="Goeker M."/>
        </authorList>
    </citation>
    <scope>NUCLEOTIDE SEQUENCE [LARGE SCALE GENOMIC DNA]</scope>
    <source>
        <strain evidence="2 3">DSM 24950</strain>
    </source>
</reference>
<proteinExistence type="predicted"/>
<comment type="caution">
    <text evidence="2">The sequence shown here is derived from an EMBL/GenBank/DDBJ whole genome shotgun (WGS) entry which is preliminary data.</text>
</comment>
<evidence type="ECO:0000313" key="3">
    <source>
        <dbReference type="Proteomes" id="UP001519344"/>
    </source>
</evidence>
<dbReference type="PROSITE" id="PS52050">
    <property type="entry name" value="WYL"/>
    <property type="match status" value="1"/>
</dbReference>